<dbReference type="Gene3D" id="1.10.10.10">
    <property type="entry name" value="Winged helix-like DNA-binding domain superfamily/Winged helix DNA-binding domain"/>
    <property type="match status" value="1"/>
</dbReference>
<reference evidence="1 2" key="1">
    <citation type="submission" date="2017-12" db="EMBL/GenBank/DDBJ databases">
        <title>Sequencing the genomes of 1000 Actinobacteria strains.</title>
        <authorList>
            <person name="Klenk H.-P."/>
        </authorList>
    </citation>
    <scope>NUCLEOTIDE SEQUENCE [LARGE SCALE GENOMIC DNA]</scope>
    <source>
        <strain evidence="1 2">DSM 12806</strain>
    </source>
</reference>
<accession>A0A2N3YM34</accession>
<proteinExistence type="predicted"/>
<gene>
    <name evidence="1" type="ORF">ATL31_2782</name>
</gene>
<dbReference type="RefSeq" id="WP_101396283.1">
    <property type="nucleotide sequence ID" value="NZ_PJNE01000001.1"/>
</dbReference>
<sequence length="194" mass="21957">MTAERHLRHLHAMSADPARFDLFEQLKVHERPMTTAELARLVPTARRGIQAHLGALADGEWIERVEGEGRSAVWQAPQVAIEWAEEDGSDPAVARALEDLYWIALQRRINRIRRFDAERQTGEWPEEWVAATIGRDYSLWLTADDLHELDAALVELFEGFRARSVARRVAEGTDPPPGVELVFVTSSAFPLSHD</sequence>
<keyword evidence="2" id="KW-1185">Reference proteome</keyword>
<dbReference type="EMBL" id="PJNE01000001">
    <property type="protein sequence ID" value="PKW27931.1"/>
    <property type="molecule type" value="Genomic_DNA"/>
</dbReference>
<dbReference type="InterPro" id="IPR036390">
    <property type="entry name" value="WH_DNA-bd_sf"/>
</dbReference>
<comment type="caution">
    <text evidence="1">The sequence shown here is derived from an EMBL/GenBank/DDBJ whole genome shotgun (WGS) entry which is preliminary data.</text>
</comment>
<dbReference type="SUPFAM" id="SSF46785">
    <property type="entry name" value="Winged helix' DNA-binding domain"/>
    <property type="match status" value="1"/>
</dbReference>
<evidence type="ECO:0000313" key="1">
    <source>
        <dbReference type="EMBL" id="PKW27931.1"/>
    </source>
</evidence>
<name>A0A2N3YM34_9MICO</name>
<dbReference type="Proteomes" id="UP000233781">
    <property type="component" value="Unassembled WGS sequence"/>
</dbReference>
<dbReference type="OrthoDB" id="7945987at2"/>
<evidence type="ECO:0000313" key="2">
    <source>
        <dbReference type="Proteomes" id="UP000233781"/>
    </source>
</evidence>
<dbReference type="InterPro" id="IPR036388">
    <property type="entry name" value="WH-like_DNA-bd_sf"/>
</dbReference>
<protein>
    <recommendedName>
        <fullName evidence="3">Helix-turn-helix protein</fullName>
    </recommendedName>
</protein>
<dbReference type="AlphaFoldDB" id="A0A2N3YM34"/>
<evidence type="ECO:0008006" key="3">
    <source>
        <dbReference type="Google" id="ProtNLM"/>
    </source>
</evidence>
<organism evidence="1 2">
    <name type="scientific">Phycicoccus duodecadis</name>
    <dbReference type="NCBI Taxonomy" id="173053"/>
    <lineage>
        <taxon>Bacteria</taxon>
        <taxon>Bacillati</taxon>
        <taxon>Actinomycetota</taxon>
        <taxon>Actinomycetes</taxon>
        <taxon>Micrococcales</taxon>
        <taxon>Intrasporangiaceae</taxon>
        <taxon>Phycicoccus</taxon>
    </lineage>
</organism>